<evidence type="ECO:0000256" key="1">
    <source>
        <dbReference type="ARBA" id="ARBA00022679"/>
    </source>
</evidence>
<dbReference type="EMBL" id="AZEU01000120">
    <property type="protein sequence ID" value="KRL45622.1"/>
    <property type="molecule type" value="Genomic_DNA"/>
</dbReference>
<dbReference type="InterPro" id="IPR000182">
    <property type="entry name" value="GNAT_dom"/>
</dbReference>
<evidence type="ECO:0000313" key="5">
    <source>
        <dbReference type="Proteomes" id="UP000051790"/>
    </source>
</evidence>
<dbReference type="PATRIC" id="fig|1423769.4.peg.652"/>
<organism evidence="4 5">
    <name type="scientific">Lacticaseibacillus manihotivorans DSM 13343 = JCM 12514</name>
    <dbReference type="NCBI Taxonomy" id="1423769"/>
    <lineage>
        <taxon>Bacteria</taxon>
        <taxon>Bacillati</taxon>
        <taxon>Bacillota</taxon>
        <taxon>Bacilli</taxon>
        <taxon>Lactobacillales</taxon>
        <taxon>Lactobacillaceae</taxon>
        <taxon>Lacticaseibacillus</taxon>
    </lineage>
</organism>
<dbReference type="OrthoDB" id="9798006at2"/>
<dbReference type="InterPro" id="IPR016181">
    <property type="entry name" value="Acyl_CoA_acyltransferase"/>
</dbReference>
<reference evidence="4 5" key="1">
    <citation type="journal article" date="2015" name="Genome Announc.">
        <title>Expanding the biotechnology potential of lactobacilli through comparative genomics of 213 strains and associated genera.</title>
        <authorList>
            <person name="Sun Z."/>
            <person name="Harris H.M."/>
            <person name="McCann A."/>
            <person name="Guo C."/>
            <person name="Argimon S."/>
            <person name="Zhang W."/>
            <person name="Yang X."/>
            <person name="Jeffery I.B."/>
            <person name="Cooney J.C."/>
            <person name="Kagawa T.F."/>
            <person name="Liu W."/>
            <person name="Song Y."/>
            <person name="Salvetti E."/>
            <person name="Wrobel A."/>
            <person name="Rasinkangas P."/>
            <person name="Parkhill J."/>
            <person name="Rea M.C."/>
            <person name="O'Sullivan O."/>
            <person name="Ritari J."/>
            <person name="Douillard F.P."/>
            <person name="Paul Ross R."/>
            <person name="Yang R."/>
            <person name="Briner A.E."/>
            <person name="Felis G.E."/>
            <person name="de Vos W.M."/>
            <person name="Barrangou R."/>
            <person name="Klaenhammer T.R."/>
            <person name="Caufield P.W."/>
            <person name="Cui Y."/>
            <person name="Zhang H."/>
            <person name="O'Toole P.W."/>
        </authorList>
    </citation>
    <scope>NUCLEOTIDE SEQUENCE [LARGE SCALE GENOMIC DNA]</scope>
    <source>
        <strain evidence="4 5">DSM 13343</strain>
    </source>
</reference>
<accession>A0A0R1QLI5</accession>
<proteinExistence type="predicted"/>
<sequence length="183" mass="20594">MFIRTAQPVDAADLLTIYAPFVTQTTVTLETEVPTIADFTQRILVTLPDYPYLVACADNGDILGYAYAHRYKERLGYNWTVETSIYVGQSGHGVGRALYHALTEILTQQHVQTMMACVTGNNQRSLAFHQRLGFASVGHFEKIGYKLGEWVDIHWFEKRLNEGEPQAFIPFSQLPTPSQAHTA</sequence>
<keyword evidence="2" id="KW-0012">Acyltransferase</keyword>
<gene>
    <name evidence="4" type="ORF">FD01_GL000611</name>
</gene>
<feature type="domain" description="N-acetyltransferase" evidence="3">
    <location>
        <begin position="1"/>
        <end position="157"/>
    </location>
</feature>
<dbReference type="GO" id="GO:0016747">
    <property type="term" value="F:acyltransferase activity, transferring groups other than amino-acyl groups"/>
    <property type="evidence" value="ECO:0007669"/>
    <property type="project" value="InterPro"/>
</dbReference>
<protein>
    <recommendedName>
        <fullName evidence="3">N-acetyltransferase domain-containing protein</fullName>
    </recommendedName>
</protein>
<dbReference type="Proteomes" id="UP000051790">
    <property type="component" value="Unassembled WGS sequence"/>
</dbReference>
<evidence type="ECO:0000259" key="3">
    <source>
        <dbReference type="PROSITE" id="PS51186"/>
    </source>
</evidence>
<evidence type="ECO:0000313" key="4">
    <source>
        <dbReference type="EMBL" id="KRL45622.1"/>
    </source>
</evidence>
<dbReference type="Pfam" id="PF13420">
    <property type="entry name" value="Acetyltransf_4"/>
    <property type="match status" value="1"/>
</dbReference>
<name>A0A0R1QLI5_9LACO</name>
<comment type="caution">
    <text evidence="4">The sequence shown here is derived from an EMBL/GenBank/DDBJ whole genome shotgun (WGS) entry which is preliminary data.</text>
</comment>
<dbReference type="PANTHER" id="PTHR43072">
    <property type="entry name" value="N-ACETYLTRANSFERASE"/>
    <property type="match status" value="1"/>
</dbReference>
<dbReference type="PROSITE" id="PS51186">
    <property type="entry name" value="GNAT"/>
    <property type="match status" value="1"/>
</dbReference>
<dbReference type="Gene3D" id="3.40.630.30">
    <property type="match status" value="1"/>
</dbReference>
<dbReference type="PANTHER" id="PTHR43072:SF23">
    <property type="entry name" value="UPF0039 PROTEIN C11D3.02C"/>
    <property type="match status" value="1"/>
</dbReference>
<evidence type="ECO:0000256" key="2">
    <source>
        <dbReference type="ARBA" id="ARBA00023315"/>
    </source>
</evidence>
<dbReference type="SUPFAM" id="SSF55729">
    <property type="entry name" value="Acyl-CoA N-acyltransferases (Nat)"/>
    <property type="match status" value="1"/>
</dbReference>
<keyword evidence="1" id="KW-0808">Transferase</keyword>
<dbReference type="AlphaFoldDB" id="A0A0R1QLI5"/>
<dbReference type="RefSeq" id="WP_054718213.1">
    <property type="nucleotide sequence ID" value="NZ_AZEU01000120.1"/>
</dbReference>
<keyword evidence="5" id="KW-1185">Reference proteome</keyword>